<reference evidence="7 8" key="1">
    <citation type="journal article" date="2016" name="Nat. Commun.">
        <title>Thousands of microbial genomes shed light on interconnected biogeochemical processes in an aquifer system.</title>
        <authorList>
            <person name="Anantharaman K."/>
            <person name="Brown C.T."/>
            <person name="Hug L.A."/>
            <person name="Sharon I."/>
            <person name="Castelle C.J."/>
            <person name="Probst A.J."/>
            <person name="Thomas B.C."/>
            <person name="Singh A."/>
            <person name="Wilkins M.J."/>
            <person name="Karaoz U."/>
            <person name="Brodie E.L."/>
            <person name="Williams K.H."/>
            <person name="Hubbard S.S."/>
            <person name="Banfield J.F."/>
        </authorList>
    </citation>
    <scope>NUCLEOTIDE SEQUENCE [LARGE SCALE GENOMIC DNA]</scope>
</reference>
<evidence type="ECO:0000313" key="8">
    <source>
        <dbReference type="Proteomes" id="UP000177001"/>
    </source>
</evidence>
<evidence type="ECO:0000256" key="5">
    <source>
        <dbReference type="NCBIfam" id="TIGR02228"/>
    </source>
</evidence>
<keyword evidence="4 6" id="KW-0472">Membrane</keyword>
<dbReference type="InterPro" id="IPR019533">
    <property type="entry name" value="Peptidase_S26"/>
</dbReference>
<dbReference type="GO" id="GO:0009003">
    <property type="term" value="F:signal peptidase activity"/>
    <property type="evidence" value="ECO:0007669"/>
    <property type="project" value="UniProtKB-EC"/>
</dbReference>
<evidence type="ECO:0000256" key="3">
    <source>
        <dbReference type="ARBA" id="ARBA00022989"/>
    </source>
</evidence>
<dbReference type="EMBL" id="MFUR01000010">
    <property type="protein sequence ID" value="OGI86826.1"/>
    <property type="molecule type" value="Genomic_DNA"/>
</dbReference>
<organism evidence="7 8">
    <name type="scientific">Candidatus Nomurabacteria bacterium RIFCSPLOWO2_01_FULL_36_16</name>
    <dbReference type="NCBI Taxonomy" id="1801767"/>
    <lineage>
        <taxon>Bacteria</taxon>
        <taxon>Candidatus Nomuraibacteriota</taxon>
    </lineage>
</organism>
<dbReference type="PRINTS" id="PR00728">
    <property type="entry name" value="SIGNALPTASE"/>
</dbReference>
<dbReference type="EC" id="3.4.21.89" evidence="5"/>
<proteinExistence type="predicted"/>
<dbReference type="GO" id="GO:0004252">
    <property type="term" value="F:serine-type endopeptidase activity"/>
    <property type="evidence" value="ECO:0007669"/>
    <property type="project" value="UniProtKB-UniRule"/>
</dbReference>
<keyword evidence="3 6" id="KW-1133">Transmembrane helix</keyword>
<dbReference type="Proteomes" id="UP000177001">
    <property type="component" value="Unassembled WGS sequence"/>
</dbReference>
<feature type="transmembrane region" description="Helical" evidence="6">
    <location>
        <begin position="138"/>
        <end position="157"/>
    </location>
</feature>
<evidence type="ECO:0000313" key="7">
    <source>
        <dbReference type="EMBL" id="OGI86826.1"/>
    </source>
</evidence>
<keyword evidence="2 6" id="KW-0812">Transmembrane</keyword>
<feature type="transmembrane region" description="Helical" evidence="6">
    <location>
        <begin position="7"/>
        <end position="30"/>
    </location>
</feature>
<evidence type="ECO:0000256" key="2">
    <source>
        <dbReference type="ARBA" id="ARBA00022692"/>
    </source>
</evidence>
<dbReference type="PANTHER" id="PTHR10806">
    <property type="entry name" value="SIGNAL PEPTIDASE COMPLEX CATALYTIC SUBUNIT SEC11"/>
    <property type="match status" value="1"/>
</dbReference>
<evidence type="ECO:0000256" key="6">
    <source>
        <dbReference type="SAM" id="Phobius"/>
    </source>
</evidence>
<comment type="subcellular location">
    <subcellularLocation>
        <location evidence="1">Membrane</location>
    </subcellularLocation>
</comment>
<dbReference type="InterPro" id="IPR001733">
    <property type="entry name" value="Peptidase_S26B"/>
</dbReference>
<accession>A0A1F6WY48</accession>
<dbReference type="CDD" id="cd06530">
    <property type="entry name" value="S26_SPase_I"/>
    <property type="match status" value="1"/>
</dbReference>
<evidence type="ECO:0000256" key="4">
    <source>
        <dbReference type="ARBA" id="ARBA00023136"/>
    </source>
</evidence>
<dbReference type="AlphaFoldDB" id="A0A1F6WY48"/>
<comment type="caution">
    <text evidence="7">The sequence shown here is derived from an EMBL/GenBank/DDBJ whole genome shotgun (WGS) entry which is preliminary data.</text>
</comment>
<gene>
    <name evidence="7" type="ORF">A3A91_01245</name>
</gene>
<name>A0A1F6WY48_9BACT</name>
<sequence>MDKAFKILYTTFYITIIIVIAFLLIALFPIKGNYQIKIVQSGSMEPSIKTGSIVVIKPSLNYTVGDVVTFGKDTKKDIPTTHRIVSSRAQSGVIMFTTKGDANEDSDTNEIRQNDIHGKVLFNIPFLGYIIDLARKPLGFAVLIILPAIIVIYDEGMKIFSEVKKMRALRQAQGKQKEEVVENIQNEKEV</sequence>
<dbReference type="NCBIfam" id="TIGR02228">
    <property type="entry name" value="sigpep_I_arch"/>
    <property type="match status" value="1"/>
</dbReference>
<dbReference type="InterPro" id="IPR036286">
    <property type="entry name" value="LexA/Signal_pep-like_sf"/>
</dbReference>
<dbReference type="GO" id="GO:0006465">
    <property type="term" value="P:signal peptide processing"/>
    <property type="evidence" value="ECO:0007669"/>
    <property type="project" value="UniProtKB-UniRule"/>
</dbReference>
<dbReference type="GO" id="GO:0016020">
    <property type="term" value="C:membrane"/>
    <property type="evidence" value="ECO:0007669"/>
    <property type="project" value="UniProtKB-SubCell"/>
</dbReference>
<evidence type="ECO:0000256" key="1">
    <source>
        <dbReference type="ARBA" id="ARBA00004370"/>
    </source>
</evidence>
<protein>
    <recommendedName>
        <fullName evidence="5">Signal peptidase I</fullName>
        <ecNumber evidence="5">3.4.21.89</ecNumber>
    </recommendedName>
</protein>
<dbReference type="PANTHER" id="PTHR10806:SF6">
    <property type="entry name" value="SIGNAL PEPTIDASE COMPLEX CATALYTIC SUBUNIT SEC11"/>
    <property type="match status" value="1"/>
</dbReference>
<dbReference type="SUPFAM" id="SSF51306">
    <property type="entry name" value="LexA/Signal peptidase"/>
    <property type="match status" value="1"/>
</dbReference>